<evidence type="ECO:0000313" key="2">
    <source>
        <dbReference type="Proteomes" id="UP001241092"/>
    </source>
</evidence>
<gene>
    <name evidence="1" type="ORF">hbim_02431</name>
</gene>
<dbReference type="RefSeq" id="WP_286215027.1">
    <property type="nucleotide sequence ID" value="NZ_AP027452.1"/>
</dbReference>
<reference evidence="1" key="1">
    <citation type="submission" date="2023-03" db="EMBL/GenBank/DDBJ databases">
        <title>Draft genome sequence of a Mycolicibacterium mageritense strain H4_3_1 isolated from a hybrid biological-inorganic system reactor.</title>
        <authorList>
            <person name="Feng X."/>
            <person name="Kazama D."/>
            <person name="Sato K."/>
            <person name="Kobayashi H."/>
        </authorList>
    </citation>
    <scope>NUCLEOTIDE SEQUENCE</scope>
    <source>
        <strain evidence="1">H4_3_1</strain>
    </source>
</reference>
<dbReference type="AlphaFoldDB" id="A0AAI8XN39"/>
<evidence type="ECO:0000313" key="1">
    <source>
        <dbReference type="EMBL" id="BDY28497.1"/>
    </source>
</evidence>
<dbReference type="Proteomes" id="UP001241092">
    <property type="component" value="Chromosome"/>
</dbReference>
<protein>
    <submittedName>
        <fullName evidence="1">Uncharacterized protein</fullName>
    </submittedName>
</protein>
<sequence length="106" mass="11768">MSDKILLRGTALRYVLTLHLFRTGPQSVADLVDALSDQGFTVKGRPSKAVSDALRAEITHGRVFRVRHGRYRPASMPRGTEYRIGERVAALRAAAADLRPAAEPWR</sequence>
<dbReference type="EMBL" id="AP027452">
    <property type="protein sequence ID" value="BDY28497.1"/>
    <property type="molecule type" value="Genomic_DNA"/>
</dbReference>
<name>A0AAI8XN39_MYCME</name>
<organism evidence="1 2">
    <name type="scientific">Mycolicibacterium mageritense</name>
    <name type="common">Mycobacterium mageritense</name>
    <dbReference type="NCBI Taxonomy" id="53462"/>
    <lineage>
        <taxon>Bacteria</taxon>
        <taxon>Bacillati</taxon>
        <taxon>Actinomycetota</taxon>
        <taxon>Actinomycetes</taxon>
        <taxon>Mycobacteriales</taxon>
        <taxon>Mycobacteriaceae</taxon>
        <taxon>Mycolicibacterium</taxon>
    </lineage>
</organism>
<accession>A0AAI8XN39</accession>
<proteinExistence type="predicted"/>